<dbReference type="AlphaFoldDB" id="A0A8J3CFD5"/>
<dbReference type="InterPro" id="IPR036249">
    <property type="entry name" value="Thioredoxin-like_sf"/>
</dbReference>
<dbReference type="PANTHER" id="PTHR42673:SF21">
    <property type="entry name" value="GLUTATHIONE S-TRANSFERASE YFCF"/>
    <property type="match status" value="1"/>
</dbReference>
<evidence type="ECO:0000313" key="5">
    <source>
        <dbReference type="Proteomes" id="UP000614287"/>
    </source>
</evidence>
<organism evidence="4 5">
    <name type="scientific">Formosimonas limnophila</name>
    <dbReference type="NCBI Taxonomy" id="1384487"/>
    <lineage>
        <taxon>Bacteria</taxon>
        <taxon>Pseudomonadati</taxon>
        <taxon>Pseudomonadota</taxon>
        <taxon>Betaproteobacteria</taxon>
        <taxon>Burkholderiales</taxon>
        <taxon>Burkholderiaceae</taxon>
        <taxon>Formosimonas</taxon>
    </lineage>
</organism>
<protein>
    <submittedName>
        <fullName evidence="4">Maleylacetoacetate isomerase</fullName>
    </submittedName>
</protein>
<dbReference type="SUPFAM" id="SSF47616">
    <property type="entry name" value="GST C-terminal domain-like"/>
    <property type="match status" value="1"/>
</dbReference>
<sequence>MRTLYDYFRSSAAYRVRIALALKNLPYEREHVLLLENMQNSQTYKAHNPQGLVPALEEDGVTLTQSLAICEYLDEVYLEPALLPVDALGRAQVRAMALSIACDIHPLNNMRVLRYLTQTFDVTADEKDDWYRHWIDVGFAAFESHLSRTAGLYCWGDTVSLADVCLVPQVYNARRFQYDMTRYPRIAAITEQCLSLPAFHLTSPEQVSS</sequence>
<reference evidence="4" key="1">
    <citation type="journal article" date="2014" name="Int. J. Syst. Evol. Microbiol.">
        <title>Complete genome sequence of Corynebacterium casei LMG S-19264T (=DSM 44701T), isolated from a smear-ripened cheese.</title>
        <authorList>
            <consortium name="US DOE Joint Genome Institute (JGI-PGF)"/>
            <person name="Walter F."/>
            <person name="Albersmeier A."/>
            <person name="Kalinowski J."/>
            <person name="Ruckert C."/>
        </authorList>
    </citation>
    <scope>NUCLEOTIDE SEQUENCE</scope>
    <source>
        <strain evidence="4">KCTC 32501</strain>
    </source>
</reference>
<dbReference type="InterPro" id="IPR040079">
    <property type="entry name" value="Glutathione_S-Trfase"/>
</dbReference>
<dbReference type="PROSITE" id="PS50405">
    <property type="entry name" value="GST_CTER"/>
    <property type="match status" value="1"/>
</dbReference>
<comment type="caution">
    <text evidence="4">The sequence shown here is derived from an EMBL/GenBank/DDBJ whole genome shotgun (WGS) entry which is preliminary data.</text>
</comment>
<dbReference type="InterPro" id="IPR034330">
    <property type="entry name" value="GST_Zeta_C"/>
</dbReference>
<comment type="similarity">
    <text evidence="1">Belongs to the GST superfamily. Zeta family.</text>
</comment>
<accession>A0A8J3CFD5</accession>
<dbReference type="GO" id="GO:0006749">
    <property type="term" value="P:glutathione metabolic process"/>
    <property type="evidence" value="ECO:0007669"/>
    <property type="project" value="TreeGrafter"/>
</dbReference>
<dbReference type="GO" id="GO:0004364">
    <property type="term" value="F:glutathione transferase activity"/>
    <property type="evidence" value="ECO:0007669"/>
    <property type="project" value="TreeGrafter"/>
</dbReference>
<dbReference type="InterPro" id="IPR036282">
    <property type="entry name" value="Glutathione-S-Trfase_C_sf"/>
</dbReference>
<dbReference type="InterPro" id="IPR010987">
    <property type="entry name" value="Glutathione-S-Trfase_C-like"/>
</dbReference>
<dbReference type="EMBL" id="BMZG01000001">
    <property type="protein sequence ID" value="GHA63794.1"/>
    <property type="molecule type" value="Genomic_DNA"/>
</dbReference>
<dbReference type="Proteomes" id="UP000614287">
    <property type="component" value="Unassembled WGS sequence"/>
</dbReference>
<dbReference type="SUPFAM" id="SSF52833">
    <property type="entry name" value="Thioredoxin-like"/>
    <property type="match status" value="1"/>
</dbReference>
<dbReference type="CDD" id="cd03042">
    <property type="entry name" value="GST_N_Zeta"/>
    <property type="match status" value="1"/>
</dbReference>
<feature type="domain" description="GST C-terminal" evidence="3">
    <location>
        <begin position="86"/>
        <end position="209"/>
    </location>
</feature>
<dbReference type="FunFam" id="1.20.1050.10:FF:000017">
    <property type="entry name" value="Maleylacetoacetate isomerase"/>
    <property type="match status" value="1"/>
</dbReference>
<dbReference type="GO" id="GO:0006559">
    <property type="term" value="P:L-phenylalanine catabolic process"/>
    <property type="evidence" value="ECO:0007669"/>
    <property type="project" value="TreeGrafter"/>
</dbReference>
<evidence type="ECO:0000259" key="2">
    <source>
        <dbReference type="PROSITE" id="PS50404"/>
    </source>
</evidence>
<dbReference type="SFLD" id="SFLDS00019">
    <property type="entry name" value="Glutathione_Transferase_(cytos"/>
    <property type="match status" value="1"/>
</dbReference>
<evidence type="ECO:0000256" key="1">
    <source>
        <dbReference type="ARBA" id="ARBA00010007"/>
    </source>
</evidence>
<name>A0A8J3CFD5_9BURK</name>
<keyword evidence="5" id="KW-1185">Reference proteome</keyword>
<dbReference type="NCBIfam" id="TIGR01262">
    <property type="entry name" value="maiA"/>
    <property type="match status" value="1"/>
</dbReference>
<evidence type="ECO:0000259" key="3">
    <source>
        <dbReference type="PROSITE" id="PS50405"/>
    </source>
</evidence>
<reference evidence="4" key="2">
    <citation type="submission" date="2020-09" db="EMBL/GenBank/DDBJ databases">
        <authorList>
            <person name="Sun Q."/>
            <person name="Kim S."/>
        </authorList>
    </citation>
    <scope>NUCLEOTIDE SEQUENCE</scope>
    <source>
        <strain evidence="4">KCTC 32501</strain>
    </source>
</reference>
<dbReference type="Gene3D" id="1.20.1050.10">
    <property type="match status" value="1"/>
</dbReference>
<dbReference type="InterPro" id="IPR005955">
    <property type="entry name" value="GST_Zeta"/>
</dbReference>
<dbReference type="Gene3D" id="3.40.30.10">
    <property type="entry name" value="Glutaredoxin"/>
    <property type="match status" value="1"/>
</dbReference>
<dbReference type="InterPro" id="IPR034333">
    <property type="entry name" value="GST_Zeta_N"/>
</dbReference>
<dbReference type="SFLD" id="SFLDG00358">
    <property type="entry name" value="Main_(cytGST)"/>
    <property type="match status" value="1"/>
</dbReference>
<evidence type="ECO:0000313" key="4">
    <source>
        <dbReference type="EMBL" id="GHA63794.1"/>
    </source>
</evidence>
<dbReference type="RefSeq" id="WP_189490077.1">
    <property type="nucleotide sequence ID" value="NZ_BMZG01000001.1"/>
</dbReference>
<keyword evidence="4" id="KW-0413">Isomerase</keyword>
<gene>
    <name evidence="4" type="primary">maiA</name>
    <name evidence="4" type="ORF">GCM10009007_00070</name>
</gene>
<proteinExistence type="inferred from homology"/>
<feature type="domain" description="GST N-terminal" evidence="2">
    <location>
        <begin position="1"/>
        <end position="81"/>
    </location>
</feature>
<dbReference type="GO" id="GO:0005737">
    <property type="term" value="C:cytoplasm"/>
    <property type="evidence" value="ECO:0007669"/>
    <property type="project" value="InterPro"/>
</dbReference>
<dbReference type="PANTHER" id="PTHR42673">
    <property type="entry name" value="MALEYLACETOACETATE ISOMERASE"/>
    <property type="match status" value="1"/>
</dbReference>
<dbReference type="Pfam" id="PF13409">
    <property type="entry name" value="GST_N_2"/>
    <property type="match status" value="1"/>
</dbReference>
<dbReference type="GO" id="GO:0016034">
    <property type="term" value="F:maleylacetoacetate isomerase activity"/>
    <property type="evidence" value="ECO:0007669"/>
    <property type="project" value="TreeGrafter"/>
</dbReference>
<dbReference type="InterPro" id="IPR004045">
    <property type="entry name" value="Glutathione_S-Trfase_N"/>
</dbReference>
<dbReference type="CDD" id="cd03191">
    <property type="entry name" value="GST_C_Zeta"/>
    <property type="match status" value="1"/>
</dbReference>
<dbReference type="PROSITE" id="PS50404">
    <property type="entry name" value="GST_NTER"/>
    <property type="match status" value="1"/>
</dbReference>